<organism evidence="1">
    <name type="scientific">Nonomuraea gerenzanensis</name>
    <dbReference type="NCBI Taxonomy" id="93944"/>
    <lineage>
        <taxon>Bacteria</taxon>
        <taxon>Bacillati</taxon>
        <taxon>Actinomycetota</taxon>
        <taxon>Actinomycetes</taxon>
        <taxon>Streptosporangiales</taxon>
        <taxon>Streptosporangiaceae</taxon>
        <taxon>Nonomuraea</taxon>
    </lineage>
</organism>
<proteinExistence type="predicted"/>
<gene>
    <name evidence="1" type="ORF">BN4615_P6855</name>
</gene>
<sequence length="260" mass="27892">MDVALLLLSGLVALFTAITVHDLRRERRTRDDRVPAREGPALTAYELACLAGGPGRVAEVAVALLAGSGTIRLSLGGHAHRGLSPPAGDRHAVERTVLAVVRGRRGAYLYEIKRELRHSAAMAGLEDVLTRLGLLVPLGPGFVGDLLLWLRRLRTAGLACAMLEVVAMFVQRSYWVPVIGLVVLTFTRVAAQSELRWWGGGASRVSTAWARQELERARAAHPRGGLSGDLAASVALYGLSELRDPLMLAAIYRLDPGQGG</sequence>
<dbReference type="NCBIfam" id="TIGR04222">
    <property type="entry name" value="near_uncomplex"/>
    <property type="match status" value="1"/>
</dbReference>
<name>A0A1M4EEM5_9ACTN</name>
<dbReference type="EMBL" id="LT559118">
    <property type="protein sequence ID" value="SBO97339.1"/>
    <property type="molecule type" value="Genomic_DNA"/>
</dbReference>
<accession>A0A1M4EEM5</accession>
<evidence type="ECO:0000313" key="1">
    <source>
        <dbReference type="EMBL" id="SBO97339.1"/>
    </source>
</evidence>
<dbReference type="AlphaFoldDB" id="A0A1M4EEM5"/>
<reference evidence="1" key="1">
    <citation type="submission" date="2016-04" db="EMBL/GenBank/DDBJ databases">
        <authorList>
            <person name="Evans L.H."/>
            <person name="Alamgir A."/>
            <person name="Owens N."/>
            <person name="Weber N.D."/>
            <person name="Virtaneva K."/>
            <person name="Barbian K."/>
            <person name="Babar A."/>
            <person name="Rosenke K."/>
        </authorList>
    </citation>
    <scope>NUCLEOTIDE SEQUENCE</scope>
    <source>
        <strain evidence="1">Nono1</strain>
    </source>
</reference>
<dbReference type="RefSeq" id="WP_225266110.1">
    <property type="nucleotide sequence ID" value="NZ_CP084058.1"/>
</dbReference>
<protein>
    <submittedName>
        <fullName evidence="1">RGD1559993 (Predicted)</fullName>
    </submittedName>
</protein>
<dbReference type="InterPro" id="IPR026467">
    <property type="entry name" value="Ser/Gly_Cys_C_dom"/>
</dbReference>